<evidence type="ECO:0000313" key="1">
    <source>
        <dbReference type="EMBL" id="VUZ50515.1"/>
    </source>
</evidence>
<feature type="non-terminal residue" evidence="1">
    <location>
        <position position="91"/>
    </location>
</feature>
<gene>
    <name evidence="1" type="ORF">WMSIL1_LOCUS9379</name>
</gene>
<evidence type="ECO:0000313" key="2">
    <source>
        <dbReference type="Proteomes" id="UP000321570"/>
    </source>
</evidence>
<dbReference type="Proteomes" id="UP000321570">
    <property type="component" value="Unassembled WGS sequence"/>
</dbReference>
<dbReference type="SUPFAM" id="SSF50978">
    <property type="entry name" value="WD40 repeat-like"/>
    <property type="match status" value="1"/>
</dbReference>
<sequence length="91" mass="10373">FKEVIYRPYTCLTNLIPTRRRCIPLIGVKNFECLKSQAYRLHSNIDAVSPPFDCDFSPSSPNKLLVAKEDGLVHLFDTSQEGPEALLKCRF</sequence>
<accession>A0A564YTG0</accession>
<name>A0A564YTG0_HYMDI</name>
<dbReference type="AlphaFoldDB" id="A0A564YTG0"/>
<organism evidence="1 2">
    <name type="scientific">Hymenolepis diminuta</name>
    <name type="common">Rat tapeworm</name>
    <dbReference type="NCBI Taxonomy" id="6216"/>
    <lineage>
        <taxon>Eukaryota</taxon>
        <taxon>Metazoa</taxon>
        <taxon>Spiralia</taxon>
        <taxon>Lophotrochozoa</taxon>
        <taxon>Platyhelminthes</taxon>
        <taxon>Cestoda</taxon>
        <taxon>Eucestoda</taxon>
        <taxon>Cyclophyllidea</taxon>
        <taxon>Hymenolepididae</taxon>
        <taxon>Hymenolepis</taxon>
    </lineage>
</organism>
<feature type="non-terminal residue" evidence="1">
    <location>
        <position position="1"/>
    </location>
</feature>
<keyword evidence="2" id="KW-1185">Reference proteome</keyword>
<protein>
    <submittedName>
        <fullName evidence="1">Uncharacterized protein</fullName>
    </submittedName>
</protein>
<reference evidence="1 2" key="1">
    <citation type="submission" date="2019-07" db="EMBL/GenBank/DDBJ databases">
        <authorList>
            <person name="Jastrzebski P J."/>
            <person name="Paukszto L."/>
            <person name="Jastrzebski P J."/>
        </authorList>
    </citation>
    <scope>NUCLEOTIDE SEQUENCE [LARGE SCALE GENOMIC DNA]</scope>
    <source>
        <strain evidence="1 2">WMS-il1</strain>
    </source>
</reference>
<dbReference type="EMBL" id="CABIJS010000377">
    <property type="protein sequence ID" value="VUZ50515.1"/>
    <property type="molecule type" value="Genomic_DNA"/>
</dbReference>
<dbReference type="InterPro" id="IPR036322">
    <property type="entry name" value="WD40_repeat_dom_sf"/>
</dbReference>
<proteinExistence type="predicted"/>